<gene>
    <name evidence="3" type="ORF">SAMN04487977_104307</name>
</gene>
<accession>A0A1H9G782</accession>
<proteinExistence type="predicted"/>
<dbReference type="Pfam" id="PF06791">
    <property type="entry name" value="TMP_2"/>
    <property type="match status" value="1"/>
</dbReference>
<dbReference type="Proteomes" id="UP000182360">
    <property type="component" value="Unassembled WGS sequence"/>
</dbReference>
<dbReference type="AlphaFoldDB" id="A0A1H9G782"/>
<evidence type="ECO:0000259" key="2">
    <source>
        <dbReference type="Pfam" id="PF06791"/>
    </source>
</evidence>
<feature type="coiled-coil region" evidence="1">
    <location>
        <begin position="363"/>
        <end position="427"/>
    </location>
</feature>
<sequence>MADINEELRVLVTAEVDKAIKNLKSVDKQTGDTEKLFKKLGGSIGAAFSVKAIIDFGKACSEQFREDNQAAAILKSTLEATGATAWTTFKELEEMASGLQQKTNFAASSIESMQSVLLGFRNITGETFGEATKAILDMATVMKMDLSSAAQSIGKALDDPIHGMDSLKKQGFNFTAAQKQVIQSFLDVGDAASAQKIILDELNGTFGGAAEAAADYSTKIKNSFGDLQSGIGEFLAGFVNNEVGDAIVKGLTYLGDAFGSFHENVAFLKAIKSEAAYNEWYATLVPEKQVEAATYKINELSKALKDLKDDSLGPSFRDELISSLNLRDSEWDEILEGGDKALEKILSERLEMWNGELEMLTAIAKTDQEIQDEENKRLETASEIENLMLEISKNYEKLASDEPSVQLEKYEKELEEIKKKRDKLSEPVKDTDGNIIDTTEAMRQLDVVEKNIRKKIANLEIDGKKSWQNWLSEILGVDKNLFTTGKSAAKIYIEGLEKAINDAEGISKAIGEKFSKTDFLDSQLEDLKSKIQEALAVDPSKITESFTLDELANENTALGQLVIKYKEVKKARKESAATDEITELEKAVANLGKTETELYLIKLEENGATEEQIKKAKELREILDNYKDINSFDNLAEKLGYLAEQGLNTLDVWDKKTNKVVGSMVSSLAQLSFDATLSGFKELGQALGEGEDAADSMQRALESMASEILNQLPLLFMQAGLQLIAQGQWALGLGLMAAGLADQVVAGYVNGKKESAKANALGGVYGDETYTAFAKGGTFTNQIVAKPTYFRFAKGSGFGTGLMGEAGPEAIMPLTRGADGSLGVSATGIGGGDVQVNIPVTVYSDEPVEVHDTEDENGQRKIEILVGSMINQHIAVGKADKALKSRYGLKVQGV</sequence>
<dbReference type="InterPro" id="IPR009628">
    <property type="entry name" value="Phage_tape_measure_N"/>
</dbReference>
<name>A0A1H9G782_9SPIR</name>
<evidence type="ECO:0000313" key="4">
    <source>
        <dbReference type="Proteomes" id="UP000182360"/>
    </source>
</evidence>
<evidence type="ECO:0000256" key="1">
    <source>
        <dbReference type="SAM" id="Coils"/>
    </source>
</evidence>
<dbReference type="EMBL" id="FOFU01000004">
    <property type="protein sequence ID" value="SEQ45996.1"/>
    <property type="molecule type" value="Genomic_DNA"/>
</dbReference>
<keyword evidence="1" id="KW-0175">Coiled coil</keyword>
<dbReference type="RefSeq" id="WP_074643459.1">
    <property type="nucleotide sequence ID" value="NZ_FOFU01000004.1"/>
</dbReference>
<reference evidence="3 4" key="1">
    <citation type="submission" date="2016-10" db="EMBL/GenBank/DDBJ databases">
        <authorList>
            <person name="de Groot N.N."/>
        </authorList>
    </citation>
    <scope>NUCLEOTIDE SEQUENCE [LARGE SCALE GENOMIC DNA]</scope>
    <source>
        <strain evidence="3 4">B25</strain>
    </source>
</reference>
<protein>
    <submittedName>
        <fullName evidence="3">Phage tail tape measure protein, lambda family</fullName>
    </submittedName>
</protein>
<dbReference type="OrthoDB" id="363355at2"/>
<evidence type="ECO:0000313" key="3">
    <source>
        <dbReference type="EMBL" id="SEQ45996.1"/>
    </source>
</evidence>
<keyword evidence="4" id="KW-1185">Reference proteome</keyword>
<feature type="domain" description="Bacteriophage tail tape measure N-terminal" evidence="2">
    <location>
        <begin position="67"/>
        <end position="182"/>
    </location>
</feature>
<organism evidence="3 4">
    <name type="scientific">Treponema bryantii</name>
    <dbReference type="NCBI Taxonomy" id="163"/>
    <lineage>
        <taxon>Bacteria</taxon>
        <taxon>Pseudomonadati</taxon>
        <taxon>Spirochaetota</taxon>
        <taxon>Spirochaetia</taxon>
        <taxon>Spirochaetales</taxon>
        <taxon>Treponemataceae</taxon>
        <taxon>Treponema</taxon>
    </lineage>
</organism>